<dbReference type="AlphaFoldDB" id="A0AB73TWC0"/>
<reference evidence="1 2" key="1">
    <citation type="submission" date="2019-06" db="EMBL/GenBank/DDBJ databases">
        <title>Whole geneome sequnce of Mycobacteroides chelonae M77 isolated from bovine milk from Meghalaya, India.</title>
        <authorList>
            <person name="Vise E."/>
            <person name="Das S."/>
            <person name="Garg A."/>
            <person name="Ghatak S."/>
            <person name="Shakuntala I."/>
            <person name="Milton A.A.P."/>
            <person name="Karam A."/>
            <person name="Sanjukta R."/>
            <person name="Puro K."/>
            <person name="Sen A."/>
        </authorList>
    </citation>
    <scope>NUCLEOTIDE SEQUENCE [LARGE SCALE GENOMIC DNA]</scope>
    <source>
        <strain evidence="1 2">M77</strain>
    </source>
</reference>
<organism evidence="1 2">
    <name type="scientific">Mycobacteroides chelonae</name>
    <name type="common">Mycobacterium chelonae</name>
    <dbReference type="NCBI Taxonomy" id="1774"/>
    <lineage>
        <taxon>Bacteria</taxon>
        <taxon>Bacillati</taxon>
        <taxon>Actinomycetota</taxon>
        <taxon>Actinomycetes</taxon>
        <taxon>Mycobacteriales</taxon>
        <taxon>Mycobacteriaceae</taxon>
        <taxon>Mycobacteroides</taxon>
    </lineage>
</organism>
<name>A0AB73TWC0_MYCCH</name>
<dbReference type="Proteomes" id="UP000317728">
    <property type="component" value="Chromosome"/>
</dbReference>
<sequence>MWLKVFEQPAPAFDYVEVGDEPGGNPRVGHDDERNEVRVAVDGFAAPAPMSFREVDRGQELLEFAFDVDLVDVGSILIESR</sequence>
<proteinExistence type="predicted"/>
<accession>A0AB73TWC0</accession>
<dbReference type="EMBL" id="CP041150">
    <property type="protein sequence ID" value="QDF68780.1"/>
    <property type="molecule type" value="Genomic_DNA"/>
</dbReference>
<gene>
    <name evidence="1" type="ORF">FJK96_00320</name>
</gene>
<dbReference type="RefSeq" id="WP_075908337.1">
    <property type="nucleotide sequence ID" value="NZ_CP041150.1"/>
</dbReference>
<evidence type="ECO:0000313" key="1">
    <source>
        <dbReference type="EMBL" id="QDF68780.1"/>
    </source>
</evidence>
<protein>
    <submittedName>
        <fullName evidence="1">Uncharacterized protein</fullName>
    </submittedName>
</protein>
<evidence type="ECO:0000313" key="2">
    <source>
        <dbReference type="Proteomes" id="UP000317728"/>
    </source>
</evidence>